<comment type="caution">
    <text evidence="2">The sequence shown here is derived from an EMBL/GenBank/DDBJ whole genome shotgun (WGS) entry which is preliminary data.</text>
</comment>
<evidence type="ECO:0000256" key="1">
    <source>
        <dbReference type="SAM" id="Phobius"/>
    </source>
</evidence>
<organism evidence="2 3">
    <name type="scientific">Parathielavia appendiculata</name>
    <dbReference type="NCBI Taxonomy" id="2587402"/>
    <lineage>
        <taxon>Eukaryota</taxon>
        <taxon>Fungi</taxon>
        <taxon>Dikarya</taxon>
        <taxon>Ascomycota</taxon>
        <taxon>Pezizomycotina</taxon>
        <taxon>Sordariomycetes</taxon>
        <taxon>Sordariomycetidae</taxon>
        <taxon>Sordariales</taxon>
        <taxon>Chaetomiaceae</taxon>
        <taxon>Parathielavia</taxon>
    </lineage>
</organism>
<keyword evidence="1" id="KW-0812">Transmembrane</keyword>
<dbReference type="Proteomes" id="UP001302602">
    <property type="component" value="Unassembled WGS sequence"/>
</dbReference>
<proteinExistence type="predicted"/>
<dbReference type="EMBL" id="MU853226">
    <property type="protein sequence ID" value="KAK4125214.1"/>
    <property type="molecule type" value="Genomic_DNA"/>
</dbReference>
<dbReference type="AlphaFoldDB" id="A0AAN6Z5R7"/>
<keyword evidence="3" id="KW-1185">Reference proteome</keyword>
<evidence type="ECO:0000313" key="2">
    <source>
        <dbReference type="EMBL" id="KAK4125214.1"/>
    </source>
</evidence>
<name>A0AAN6Z5R7_9PEZI</name>
<reference evidence="2" key="1">
    <citation type="journal article" date="2023" name="Mol. Phylogenet. Evol.">
        <title>Genome-scale phylogeny and comparative genomics of the fungal order Sordariales.</title>
        <authorList>
            <person name="Hensen N."/>
            <person name="Bonometti L."/>
            <person name="Westerberg I."/>
            <person name="Brannstrom I.O."/>
            <person name="Guillou S."/>
            <person name="Cros-Aarteil S."/>
            <person name="Calhoun S."/>
            <person name="Haridas S."/>
            <person name="Kuo A."/>
            <person name="Mondo S."/>
            <person name="Pangilinan J."/>
            <person name="Riley R."/>
            <person name="LaButti K."/>
            <person name="Andreopoulos B."/>
            <person name="Lipzen A."/>
            <person name="Chen C."/>
            <person name="Yan M."/>
            <person name="Daum C."/>
            <person name="Ng V."/>
            <person name="Clum A."/>
            <person name="Steindorff A."/>
            <person name="Ohm R.A."/>
            <person name="Martin F."/>
            <person name="Silar P."/>
            <person name="Natvig D.O."/>
            <person name="Lalanne C."/>
            <person name="Gautier V."/>
            <person name="Ament-Velasquez S.L."/>
            <person name="Kruys A."/>
            <person name="Hutchinson M.I."/>
            <person name="Powell A.J."/>
            <person name="Barry K."/>
            <person name="Miller A.N."/>
            <person name="Grigoriev I.V."/>
            <person name="Debuchy R."/>
            <person name="Gladieux P."/>
            <person name="Hiltunen Thoren M."/>
            <person name="Johannesson H."/>
        </authorList>
    </citation>
    <scope>NUCLEOTIDE SEQUENCE</scope>
    <source>
        <strain evidence="2">CBS 731.68</strain>
    </source>
</reference>
<accession>A0AAN6Z5R7</accession>
<sequence>MNLGTWWPRGLTFWSVAFQTTRRWILLTPHPHQFVYRTRLVGAAMGSTGPCRLNILHLAAASFVCSSLSYVLIIKPART</sequence>
<keyword evidence="1" id="KW-1133">Transmembrane helix</keyword>
<reference evidence="2" key="2">
    <citation type="submission" date="2023-05" db="EMBL/GenBank/DDBJ databases">
        <authorList>
            <consortium name="Lawrence Berkeley National Laboratory"/>
            <person name="Steindorff A."/>
            <person name="Hensen N."/>
            <person name="Bonometti L."/>
            <person name="Westerberg I."/>
            <person name="Brannstrom I.O."/>
            <person name="Guillou S."/>
            <person name="Cros-Aarteil S."/>
            <person name="Calhoun S."/>
            <person name="Haridas S."/>
            <person name="Kuo A."/>
            <person name="Mondo S."/>
            <person name="Pangilinan J."/>
            <person name="Riley R."/>
            <person name="Labutti K."/>
            <person name="Andreopoulos B."/>
            <person name="Lipzen A."/>
            <person name="Chen C."/>
            <person name="Yanf M."/>
            <person name="Daum C."/>
            <person name="Ng V."/>
            <person name="Clum A."/>
            <person name="Ohm R."/>
            <person name="Martin F."/>
            <person name="Silar P."/>
            <person name="Natvig D."/>
            <person name="Lalanne C."/>
            <person name="Gautier V."/>
            <person name="Ament-Velasquez S.L."/>
            <person name="Kruys A."/>
            <person name="Hutchinson M.I."/>
            <person name="Powell A.J."/>
            <person name="Barry K."/>
            <person name="Miller A.N."/>
            <person name="Grigoriev I.V."/>
            <person name="Debuchy R."/>
            <person name="Gladieux P."/>
            <person name="Thoren M.H."/>
            <person name="Johannesson H."/>
        </authorList>
    </citation>
    <scope>NUCLEOTIDE SEQUENCE</scope>
    <source>
        <strain evidence="2">CBS 731.68</strain>
    </source>
</reference>
<protein>
    <submittedName>
        <fullName evidence="2">Uncharacterized protein</fullName>
    </submittedName>
</protein>
<feature type="transmembrane region" description="Helical" evidence="1">
    <location>
        <begin position="55"/>
        <end position="74"/>
    </location>
</feature>
<dbReference type="GeneID" id="87827263"/>
<gene>
    <name evidence="2" type="ORF">N657DRAFT_616534</name>
</gene>
<keyword evidence="1" id="KW-0472">Membrane</keyword>
<evidence type="ECO:0000313" key="3">
    <source>
        <dbReference type="Proteomes" id="UP001302602"/>
    </source>
</evidence>
<dbReference type="RefSeq" id="XP_062648985.1">
    <property type="nucleotide sequence ID" value="XM_062790493.1"/>
</dbReference>